<sequence length="194" mass="19890">MTDFARSPAAARSLDVPPAGAGWAWILASGILSLLLGILAFLWPFAATFAATLVIGAFFLAAGLVSVCAGLFGKGHGARGYAIGFGLLSLIIGGLMLLEPLTGALSLTLMVAVWLAVRGALEIGFGVRLRHGKALMLVLGVVNILLAIFVLATLPLAALTLPGFILGLSFVMSGVTSIVSGLHHRRGASAFALR</sequence>
<feature type="transmembrane region" description="Helical" evidence="1">
    <location>
        <begin position="104"/>
        <end position="127"/>
    </location>
</feature>
<dbReference type="RefSeq" id="WP_184113079.1">
    <property type="nucleotide sequence ID" value="NZ_JACHNY010000002.1"/>
</dbReference>
<comment type="caution">
    <text evidence="2">The sequence shown here is derived from an EMBL/GenBank/DDBJ whole genome shotgun (WGS) entry which is preliminary data.</text>
</comment>
<protein>
    <submittedName>
        <fullName evidence="2">Uncharacterized membrane protein HdeD (DUF308 family)</fullName>
    </submittedName>
</protein>
<dbReference type="Proteomes" id="UP000574769">
    <property type="component" value="Unassembled WGS sequence"/>
</dbReference>
<proteinExistence type="predicted"/>
<dbReference type="PANTHER" id="PTHR34989">
    <property type="entry name" value="PROTEIN HDED"/>
    <property type="match status" value="1"/>
</dbReference>
<evidence type="ECO:0000313" key="3">
    <source>
        <dbReference type="Proteomes" id="UP000574769"/>
    </source>
</evidence>
<reference evidence="2 3" key="1">
    <citation type="submission" date="2020-08" db="EMBL/GenBank/DDBJ databases">
        <title>Genomic Encyclopedia of Type Strains, Phase IV (KMG-IV): sequencing the most valuable type-strain genomes for metagenomic binning, comparative biology and taxonomic classification.</title>
        <authorList>
            <person name="Goeker M."/>
        </authorList>
    </citation>
    <scope>NUCLEOTIDE SEQUENCE [LARGE SCALE GENOMIC DNA]</scope>
    <source>
        <strain evidence="2 3">DSM 15867</strain>
    </source>
</reference>
<keyword evidence="3" id="KW-1185">Reference proteome</keyword>
<accession>A0A7W7AJJ2</accession>
<feature type="transmembrane region" description="Helical" evidence="1">
    <location>
        <begin position="49"/>
        <end position="73"/>
    </location>
</feature>
<feature type="transmembrane region" description="Helical" evidence="1">
    <location>
        <begin position="21"/>
        <end position="43"/>
    </location>
</feature>
<evidence type="ECO:0000256" key="1">
    <source>
        <dbReference type="SAM" id="Phobius"/>
    </source>
</evidence>
<feature type="transmembrane region" description="Helical" evidence="1">
    <location>
        <begin position="80"/>
        <end position="98"/>
    </location>
</feature>
<dbReference type="GO" id="GO:0005886">
    <property type="term" value="C:plasma membrane"/>
    <property type="evidence" value="ECO:0007669"/>
    <property type="project" value="TreeGrafter"/>
</dbReference>
<feature type="transmembrane region" description="Helical" evidence="1">
    <location>
        <begin position="134"/>
        <end position="158"/>
    </location>
</feature>
<dbReference type="Pfam" id="PF03729">
    <property type="entry name" value="DUF308"/>
    <property type="match status" value="2"/>
</dbReference>
<dbReference type="PANTHER" id="PTHR34989:SF1">
    <property type="entry name" value="PROTEIN HDED"/>
    <property type="match status" value="1"/>
</dbReference>
<evidence type="ECO:0000313" key="2">
    <source>
        <dbReference type="EMBL" id="MBB4617370.1"/>
    </source>
</evidence>
<dbReference type="InterPro" id="IPR005325">
    <property type="entry name" value="DUF308_memb"/>
</dbReference>
<keyword evidence="1" id="KW-1133">Transmembrane helix</keyword>
<gene>
    <name evidence="2" type="ORF">GGQ96_001490</name>
</gene>
<name>A0A7W7AJJ2_9SPHN</name>
<dbReference type="EMBL" id="JACHNY010000002">
    <property type="protein sequence ID" value="MBB4617370.1"/>
    <property type="molecule type" value="Genomic_DNA"/>
</dbReference>
<dbReference type="InterPro" id="IPR052712">
    <property type="entry name" value="Acid_resist_chaperone_HdeD"/>
</dbReference>
<keyword evidence="1" id="KW-0472">Membrane</keyword>
<dbReference type="AlphaFoldDB" id="A0A7W7AJJ2"/>
<feature type="transmembrane region" description="Helical" evidence="1">
    <location>
        <begin position="164"/>
        <end position="184"/>
    </location>
</feature>
<organism evidence="2 3">
    <name type="scientific">Sphingomonas abaci</name>
    <dbReference type="NCBI Taxonomy" id="237611"/>
    <lineage>
        <taxon>Bacteria</taxon>
        <taxon>Pseudomonadati</taxon>
        <taxon>Pseudomonadota</taxon>
        <taxon>Alphaproteobacteria</taxon>
        <taxon>Sphingomonadales</taxon>
        <taxon>Sphingomonadaceae</taxon>
        <taxon>Sphingomonas</taxon>
    </lineage>
</organism>
<keyword evidence="1" id="KW-0812">Transmembrane</keyword>